<accession>A0AA39R0A0</accession>
<feature type="chain" id="PRO_5041271638" description="Ecp2 effector protein domain-containing protein" evidence="1">
    <location>
        <begin position="18"/>
        <end position="128"/>
    </location>
</feature>
<dbReference type="AlphaFoldDB" id="A0AA39R0A0"/>
<reference evidence="2" key="1">
    <citation type="submission" date="2023-03" db="EMBL/GenBank/DDBJ databases">
        <title>Complete genome of Cladonia borealis.</title>
        <authorList>
            <person name="Park H."/>
        </authorList>
    </citation>
    <scope>NUCLEOTIDE SEQUENCE</scope>
    <source>
        <strain evidence="2">ANT050790</strain>
    </source>
</reference>
<organism evidence="2 3">
    <name type="scientific">Cladonia borealis</name>
    <dbReference type="NCBI Taxonomy" id="184061"/>
    <lineage>
        <taxon>Eukaryota</taxon>
        <taxon>Fungi</taxon>
        <taxon>Dikarya</taxon>
        <taxon>Ascomycota</taxon>
        <taxon>Pezizomycotina</taxon>
        <taxon>Lecanoromycetes</taxon>
        <taxon>OSLEUM clade</taxon>
        <taxon>Lecanoromycetidae</taxon>
        <taxon>Lecanorales</taxon>
        <taxon>Lecanorineae</taxon>
        <taxon>Cladoniaceae</taxon>
        <taxon>Cladonia</taxon>
    </lineage>
</organism>
<feature type="signal peptide" evidence="1">
    <location>
        <begin position="1"/>
        <end position="17"/>
    </location>
</feature>
<comment type="caution">
    <text evidence="2">The sequence shown here is derived from an EMBL/GenBank/DDBJ whole genome shotgun (WGS) entry which is preliminary data.</text>
</comment>
<name>A0AA39R0A0_9LECA</name>
<protein>
    <recommendedName>
        <fullName evidence="4">Ecp2 effector protein domain-containing protein</fullName>
    </recommendedName>
</protein>
<keyword evidence="1" id="KW-0732">Signal</keyword>
<proteinExistence type="predicted"/>
<sequence length="128" mass="12758">MAHHILLPLLTAALTLASPLLPRTGATCNIDGNTFETADASRACAAIPAHITVTGSTTLLAQSPTNPEITVILSQANENWSGSGSAATDLCNQIIQTCGGTVGVAEMNGASIPTGGDFGGPGTISITV</sequence>
<evidence type="ECO:0000313" key="2">
    <source>
        <dbReference type="EMBL" id="KAK0512557.1"/>
    </source>
</evidence>
<keyword evidence="3" id="KW-1185">Reference proteome</keyword>
<dbReference type="EMBL" id="JAFEKC020000009">
    <property type="protein sequence ID" value="KAK0512557.1"/>
    <property type="molecule type" value="Genomic_DNA"/>
</dbReference>
<evidence type="ECO:0008006" key="4">
    <source>
        <dbReference type="Google" id="ProtNLM"/>
    </source>
</evidence>
<gene>
    <name evidence="2" type="ORF">JMJ35_004574</name>
</gene>
<evidence type="ECO:0000313" key="3">
    <source>
        <dbReference type="Proteomes" id="UP001166286"/>
    </source>
</evidence>
<dbReference type="Proteomes" id="UP001166286">
    <property type="component" value="Unassembled WGS sequence"/>
</dbReference>
<evidence type="ECO:0000256" key="1">
    <source>
        <dbReference type="SAM" id="SignalP"/>
    </source>
</evidence>